<comment type="subcellular location">
    <subcellularLocation>
        <location evidence="1">Nucleus</location>
    </subcellularLocation>
</comment>
<dbReference type="GO" id="GO:0001228">
    <property type="term" value="F:DNA-binding transcription activator activity, RNA polymerase II-specific"/>
    <property type="evidence" value="ECO:0007669"/>
    <property type="project" value="TreeGrafter"/>
</dbReference>
<feature type="compositionally biased region" description="Basic residues" evidence="7">
    <location>
        <begin position="229"/>
        <end position="238"/>
    </location>
</feature>
<keyword evidence="2" id="KW-0805">Transcription regulation</keyword>
<feature type="compositionally biased region" description="Low complexity" evidence="7">
    <location>
        <begin position="205"/>
        <end position="226"/>
    </location>
</feature>
<dbReference type="SMART" id="SM00338">
    <property type="entry name" value="BRLZ"/>
    <property type="match status" value="1"/>
</dbReference>
<reference evidence="9 10" key="1">
    <citation type="submission" date="2017-10" db="EMBL/GenBank/DDBJ databases">
        <title>Comparative genomics in systemic dimorphic fungi from Ajellomycetaceae.</title>
        <authorList>
            <person name="Munoz J.F."/>
            <person name="Mcewen J.G."/>
            <person name="Clay O.K."/>
            <person name="Cuomo C.A."/>
        </authorList>
    </citation>
    <scope>NUCLEOTIDE SEQUENCE [LARGE SCALE GENOMIC DNA]</scope>
    <source>
        <strain evidence="9 10">UAMH5409</strain>
    </source>
</reference>
<keyword evidence="10" id="KW-1185">Reference proteome</keyword>
<name>A0A2B7WER2_9EURO</name>
<feature type="region of interest" description="Disordered" evidence="7">
    <location>
        <begin position="198"/>
        <end position="255"/>
    </location>
</feature>
<dbReference type="GO" id="GO:0000977">
    <property type="term" value="F:RNA polymerase II transcription regulatory region sequence-specific DNA binding"/>
    <property type="evidence" value="ECO:0007669"/>
    <property type="project" value="TreeGrafter"/>
</dbReference>
<evidence type="ECO:0000313" key="9">
    <source>
        <dbReference type="EMBL" id="PGG95155.1"/>
    </source>
</evidence>
<keyword evidence="6" id="KW-0175">Coiled coil</keyword>
<evidence type="ECO:0000259" key="8">
    <source>
        <dbReference type="PROSITE" id="PS50217"/>
    </source>
</evidence>
<dbReference type="OrthoDB" id="2257100at2759"/>
<dbReference type="Gene3D" id="3.30.160.60">
    <property type="entry name" value="Classic Zinc Finger"/>
    <property type="match status" value="1"/>
</dbReference>
<dbReference type="PROSITE" id="PS50217">
    <property type="entry name" value="BZIP"/>
    <property type="match status" value="1"/>
</dbReference>
<evidence type="ECO:0000256" key="2">
    <source>
        <dbReference type="ARBA" id="ARBA00023015"/>
    </source>
</evidence>
<keyword evidence="4" id="KW-0804">Transcription</keyword>
<comment type="caution">
    <text evidence="9">The sequence shown here is derived from an EMBL/GenBank/DDBJ whole genome shotgun (WGS) entry which is preliminary data.</text>
</comment>
<evidence type="ECO:0000256" key="4">
    <source>
        <dbReference type="ARBA" id="ARBA00023163"/>
    </source>
</evidence>
<evidence type="ECO:0000256" key="1">
    <source>
        <dbReference type="ARBA" id="ARBA00004123"/>
    </source>
</evidence>
<evidence type="ECO:0000256" key="7">
    <source>
        <dbReference type="SAM" id="MobiDB-lite"/>
    </source>
</evidence>
<sequence length="313" mass="34520">MSILRLWAHYDDQYDYPTRLTGEDDHLFHDLSRSDSFGLRLSLEEFIPQGQTTATTTPTSPWLDLLDVNHGLLDQGDQSLNPSLLPPTGTGSQIGTVSSLPNTLSDAPAPVTISEYDVLYPYSKGDELDVDESLYLTNAQGSFEMPALQNTTNCGTSDYSHAFDNLQHGYLSASQVVHNQGIDHPNQQSQSQVYKLEPKLPSPPAMITTASSSSSSPNAHPSTPSSLHTTHRVVKRPHASTSVTTGDEADRAADKRRRNTLAARRFRQKQHDRVAELEKALEAVCKERDELKMKAARWEGEAVALRGLLQKKG</sequence>
<protein>
    <recommendedName>
        <fullName evidence="8">BZIP domain-containing protein</fullName>
    </recommendedName>
</protein>
<keyword evidence="3" id="KW-0238">DNA-binding</keyword>
<dbReference type="PANTHER" id="PTHR13044">
    <property type="entry name" value="ACTIVATING TRANSCRIPTION FACTOR ATF 4/5"/>
    <property type="match status" value="1"/>
</dbReference>
<feature type="domain" description="BZIP" evidence="8">
    <location>
        <begin position="249"/>
        <end position="312"/>
    </location>
</feature>
<dbReference type="PANTHER" id="PTHR13044:SF38">
    <property type="entry name" value="BZIP DOMAIN-CONTAINING PROTEIN"/>
    <property type="match status" value="1"/>
</dbReference>
<dbReference type="SUPFAM" id="SSF57959">
    <property type="entry name" value="Leucine zipper domain"/>
    <property type="match status" value="1"/>
</dbReference>
<dbReference type="STRING" id="1447875.A0A2B7WER2"/>
<dbReference type="InterPro" id="IPR046347">
    <property type="entry name" value="bZIP_sf"/>
</dbReference>
<keyword evidence="5" id="KW-0539">Nucleus</keyword>
<feature type="coiled-coil region" evidence="6">
    <location>
        <begin position="267"/>
        <end position="301"/>
    </location>
</feature>
<dbReference type="AlphaFoldDB" id="A0A2B7WER2"/>
<accession>A0A2B7WER2</accession>
<evidence type="ECO:0000313" key="10">
    <source>
        <dbReference type="Proteomes" id="UP000223968"/>
    </source>
</evidence>
<dbReference type="Proteomes" id="UP000223968">
    <property type="component" value="Unassembled WGS sequence"/>
</dbReference>
<dbReference type="PROSITE" id="PS00036">
    <property type="entry name" value="BZIP_BASIC"/>
    <property type="match status" value="1"/>
</dbReference>
<evidence type="ECO:0000256" key="3">
    <source>
        <dbReference type="ARBA" id="ARBA00023125"/>
    </source>
</evidence>
<dbReference type="EMBL" id="PDNB01000389">
    <property type="protein sequence ID" value="PGG95155.1"/>
    <property type="molecule type" value="Genomic_DNA"/>
</dbReference>
<organism evidence="9 10">
    <name type="scientific">Helicocarpus griseus UAMH5409</name>
    <dbReference type="NCBI Taxonomy" id="1447875"/>
    <lineage>
        <taxon>Eukaryota</taxon>
        <taxon>Fungi</taxon>
        <taxon>Dikarya</taxon>
        <taxon>Ascomycota</taxon>
        <taxon>Pezizomycotina</taxon>
        <taxon>Eurotiomycetes</taxon>
        <taxon>Eurotiomycetidae</taxon>
        <taxon>Onygenales</taxon>
        <taxon>Ajellomycetaceae</taxon>
        <taxon>Helicocarpus</taxon>
    </lineage>
</organism>
<dbReference type="CDD" id="cd12193">
    <property type="entry name" value="bZIP_GCN4"/>
    <property type="match status" value="1"/>
</dbReference>
<evidence type="ECO:0000256" key="6">
    <source>
        <dbReference type="SAM" id="Coils"/>
    </source>
</evidence>
<evidence type="ECO:0000256" key="5">
    <source>
        <dbReference type="ARBA" id="ARBA00023242"/>
    </source>
</evidence>
<dbReference type="InterPro" id="IPR004827">
    <property type="entry name" value="bZIP"/>
</dbReference>
<proteinExistence type="predicted"/>
<gene>
    <name evidence="9" type="ORF">AJ79_10222</name>
</gene>
<dbReference type="GO" id="GO:0005634">
    <property type="term" value="C:nucleus"/>
    <property type="evidence" value="ECO:0007669"/>
    <property type="project" value="UniProtKB-SubCell"/>
</dbReference>